<keyword evidence="3 6" id="KW-0812">Transmembrane</keyword>
<dbReference type="eggNOG" id="COG0658">
    <property type="taxonomic scope" value="Bacteria"/>
</dbReference>
<evidence type="ECO:0000256" key="2">
    <source>
        <dbReference type="ARBA" id="ARBA00022475"/>
    </source>
</evidence>
<dbReference type="Pfam" id="PF03772">
    <property type="entry name" value="Competence"/>
    <property type="match status" value="1"/>
</dbReference>
<feature type="transmembrane region" description="Helical" evidence="6">
    <location>
        <begin position="521"/>
        <end position="538"/>
    </location>
</feature>
<feature type="transmembrane region" description="Helical" evidence="6">
    <location>
        <begin position="20"/>
        <end position="44"/>
    </location>
</feature>
<dbReference type="InterPro" id="IPR052159">
    <property type="entry name" value="Competence_DNA_uptake"/>
</dbReference>
<keyword evidence="4 6" id="KW-1133">Transmembrane helix</keyword>
<feature type="transmembrane region" description="Helical" evidence="6">
    <location>
        <begin position="75"/>
        <end position="92"/>
    </location>
</feature>
<evidence type="ECO:0000256" key="6">
    <source>
        <dbReference type="SAM" id="Phobius"/>
    </source>
</evidence>
<dbReference type="HOGENOM" id="CLU_011826_1_0_5"/>
<feature type="transmembrane region" description="Helical" evidence="6">
    <location>
        <begin position="356"/>
        <end position="387"/>
    </location>
</feature>
<evidence type="ECO:0000256" key="1">
    <source>
        <dbReference type="ARBA" id="ARBA00004651"/>
    </source>
</evidence>
<comment type="subcellular location">
    <subcellularLocation>
        <location evidence="1">Cell membrane</location>
        <topology evidence="1">Multi-pass membrane protein</topology>
    </subcellularLocation>
</comment>
<accession>D1AU55</accession>
<feature type="transmembrane region" description="Helical" evidence="6">
    <location>
        <begin position="427"/>
        <end position="457"/>
    </location>
</feature>
<feature type="transmembrane region" description="Helical" evidence="6">
    <location>
        <begin position="51"/>
        <end position="69"/>
    </location>
</feature>
<dbReference type="EMBL" id="CP001759">
    <property type="protein sequence ID" value="ACZ49083.1"/>
    <property type="molecule type" value="Genomic_DNA"/>
</dbReference>
<feature type="transmembrane region" description="Helical" evidence="6">
    <location>
        <begin position="399"/>
        <end position="421"/>
    </location>
</feature>
<dbReference type="OrthoDB" id="9790149at2"/>
<gene>
    <name evidence="9" type="ordered locus">ACIS_00457</name>
</gene>
<dbReference type="PANTHER" id="PTHR30619">
    <property type="entry name" value="DNA INTERNALIZATION/COMPETENCE PROTEIN COMEC/REC2"/>
    <property type="match status" value="1"/>
</dbReference>
<sequence>MQPAVGPFHARRLWQLTVSALALQTCNFVVWIPALQAAGILLYFSLKHEPGFVLAALVACAALILFLLTLVERRLLPIILAFGALGFVSAYCRTSLLFSKRPPTATFRRTYVSNATGVLKEINHKPRYIQLLVCNVTSDRIQGICARLAVRTAIDPTIRPGDILTFSGVMHPPLISASKHGYDFARVAYFRGIDAVGFTTSQVKLHERRSGVGLKERVERVRDRIYARLVSGLQRDCAEIMAALLVGKRLGIRDEILADIRNSGLSHLFAISGLHLSFVAGIFFMLTRNIFVLSETITLKYNIKKFAAVAAVIASFLYLLVSGMPVSACRAFIMVTLTFVGIMIDKPNNGLRSISLAAFIILLFTPEAILLPSFQMSFAAVIALAASCDVSKVISACSVVRYITAAAAGSLIASIATAPYVVYHFNYFSVVGVISNIVAIPLTAFVVIPLGLVYVVMDYLSIGSLVSRVLEMSVGLILCVARYGAKVEWLAPTVRSIPPSAVLLMTLGLLAFSWGRGTLRIVSGLLFTLSGLLLAITYKTPDILFGINGVAVKEGDGKLHFAMRKGNSARGFAYSAWARENGQTRIVNEEYFGRGKKLICVAGGCTYGSRVLISCDTEFIVQHCSEADLVIHTQLGVHYPSLCSHVPHISYDDVKERGAHYVSFSGSSIKVESARTGRPWHINAAGFVQEKKCTKCIAGGKNVRRATSFCDSTATEPQSTR</sequence>
<evidence type="ECO:0000256" key="4">
    <source>
        <dbReference type="ARBA" id="ARBA00022989"/>
    </source>
</evidence>
<organism evidence="9 10">
    <name type="scientific">Anaplasma centrale (strain Israel)</name>
    <name type="common">Anaplasma marginale subsp. centrale (strain Israel)</name>
    <dbReference type="NCBI Taxonomy" id="574556"/>
    <lineage>
        <taxon>Bacteria</taxon>
        <taxon>Pseudomonadati</taxon>
        <taxon>Pseudomonadota</taxon>
        <taxon>Alphaproteobacteria</taxon>
        <taxon>Rickettsiales</taxon>
        <taxon>Anaplasmataceae</taxon>
        <taxon>Anaplasma</taxon>
    </lineage>
</organism>
<feature type="domain" description="ComEC/Rec2-related protein" evidence="7">
    <location>
        <begin position="244"/>
        <end position="512"/>
    </location>
</feature>
<dbReference type="PANTHER" id="PTHR30619:SF1">
    <property type="entry name" value="RECOMBINATION PROTEIN 2"/>
    <property type="match status" value="1"/>
</dbReference>
<feature type="transmembrane region" description="Helical" evidence="6">
    <location>
        <begin position="303"/>
        <end position="321"/>
    </location>
</feature>
<keyword evidence="5 6" id="KW-0472">Membrane</keyword>
<dbReference type="KEGG" id="acn:ACIS_00457"/>
<dbReference type="AlphaFoldDB" id="D1AU55"/>
<dbReference type="NCBIfam" id="TIGR00360">
    <property type="entry name" value="ComEC_N-term"/>
    <property type="match status" value="1"/>
</dbReference>
<reference evidence="9 10" key="1">
    <citation type="journal article" date="2010" name="J. Bacteriol.">
        <title>Complete genome sequence of Anaplasma marginale subsp. centrale.</title>
        <authorList>
            <person name="Herndon D.R."/>
            <person name="Palmer G.H."/>
            <person name="Shkap V."/>
            <person name="Knowles D.P. Jr."/>
            <person name="Brayton K.A."/>
        </authorList>
    </citation>
    <scope>NUCLEOTIDE SEQUENCE [LARGE SCALE GENOMIC DNA]</scope>
    <source>
        <strain evidence="9 10">Israel</strain>
    </source>
</reference>
<dbReference type="InterPro" id="IPR025405">
    <property type="entry name" value="DUF4131"/>
</dbReference>
<proteinExistence type="predicted"/>
<keyword evidence="2" id="KW-1003">Cell membrane</keyword>
<evidence type="ECO:0000313" key="9">
    <source>
        <dbReference type="EMBL" id="ACZ49083.1"/>
    </source>
</evidence>
<dbReference type="Pfam" id="PF13567">
    <property type="entry name" value="DUF4131"/>
    <property type="match status" value="1"/>
</dbReference>
<protein>
    <submittedName>
        <fullName evidence="9">Putative competence protein</fullName>
    </submittedName>
</protein>
<evidence type="ECO:0000313" key="10">
    <source>
        <dbReference type="Proteomes" id="UP000000630"/>
    </source>
</evidence>
<evidence type="ECO:0000256" key="5">
    <source>
        <dbReference type="ARBA" id="ARBA00023136"/>
    </source>
</evidence>
<feature type="domain" description="DUF4131" evidence="8">
    <location>
        <begin position="54"/>
        <end position="201"/>
    </location>
</feature>
<feature type="transmembrane region" description="Helical" evidence="6">
    <location>
        <begin position="268"/>
        <end position="291"/>
    </location>
</feature>
<dbReference type="Proteomes" id="UP000000630">
    <property type="component" value="Chromosome"/>
</dbReference>
<evidence type="ECO:0000259" key="8">
    <source>
        <dbReference type="Pfam" id="PF13567"/>
    </source>
</evidence>
<dbReference type="InterPro" id="IPR004477">
    <property type="entry name" value="ComEC_N"/>
</dbReference>
<dbReference type="STRING" id="574556.ACIS_00457"/>
<evidence type="ECO:0000259" key="7">
    <source>
        <dbReference type="Pfam" id="PF03772"/>
    </source>
</evidence>
<evidence type="ECO:0000256" key="3">
    <source>
        <dbReference type="ARBA" id="ARBA00022692"/>
    </source>
</evidence>
<feature type="transmembrane region" description="Helical" evidence="6">
    <location>
        <begin position="497"/>
        <end position="514"/>
    </location>
</feature>
<keyword evidence="10" id="KW-1185">Reference proteome</keyword>
<name>D1AU55_ANACI</name>
<dbReference type="GO" id="GO:0005886">
    <property type="term" value="C:plasma membrane"/>
    <property type="evidence" value="ECO:0007669"/>
    <property type="project" value="UniProtKB-SubCell"/>
</dbReference>